<evidence type="ECO:0000259" key="6">
    <source>
        <dbReference type="SMART" id="SM00244"/>
    </source>
</evidence>
<dbReference type="RefSeq" id="WP_186872889.1">
    <property type="nucleotide sequence ID" value="NZ_JACOOR010000001.1"/>
</dbReference>
<sequence>MPAIFGTVLVLILVIFILMVIASCIKIVPQAQALVIERLGAYMGTWGVGIHFKAPFIDRVAKRVTLKEQVVDFAPQPVITKDNVTMRIDTVVFFQITDPKLFAYGVENPIMAIENLTATTLRNIIGDLELDQTLTSREVINTKMRASLDIATDPWGIKVNRVELKNIIPPAAIQDAMEKQMKAERERREAILRAEGEKKSTILVAEGQKESAILDAEAEKQAAILRAEAKKEATIREAEGQAQAILKVQQANADGLKMLKEASADSAVLQLKSLEAFAKAADGQATKIIIPSDIQGLAGMVKAVTEVAKES</sequence>
<reference evidence="7" key="1">
    <citation type="submission" date="2020-08" db="EMBL/GenBank/DDBJ databases">
        <title>Genome public.</title>
        <authorList>
            <person name="Liu C."/>
            <person name="Sun Q."/>
        </authorList>
    </citation>
    <scope>NUCLEOTIDE SEQUENCE</scope>
    <source>
        <strain evidence="7">NSJ-68</strain>
    </source>
</reference>
<keyword evidence="5" id="KW-0472">Membrane</keyword>
<dbReference type="Pfam" id="PF01145">
    <property type="entry name" value="Band_7"/>
    <property type="match status" value="1"/>
</dbReference>
<keyword evidence="8" id="KW-1185">Reference proteome</keyword>
<dbReference type="InterPro" id="IPR050710">
    <property type="entry name" value="Band7/mec-2_domain"/>
</dbReference>
<organism evidence="7 8">
    <name type="scientific">Anaerosacchariphilus hominis</name>
    <dbReference type="NCBI Taxonomy" id="2763017"/>
    <lineage>
        <taxon>Bacteria</taxon>
        <taxon>Bacillati</taxon>
        <taxon>Bacillota</taxon>
        <taxon>Clostridia</taxon>
        <taxon>Lachnospirales</taxon>
        <taxon>Lachnospiraceae</taxon>
        <taxon>Anaerosacchariphilus</taxon>
    </lineage>
</organism>
<dbReference type="FunFam" id="3.30.479.30:FF:000004">
    <property type="entry name" value="Putative membrane protease family, stomatin"/>
    <property type="match status" value="1"/>
</dbReference>
<evidence type="ECO:0000256" key="5">
    <source>
        <dbReference type="ARBA" id="ARBA00023136"/>
    </source>
</evidence>
<comment type="caution">
    <text evidence="7">The sequence shown here is derived from an EMBL/GenBank/DDBJ whole genome shotgun (WGS) entry which is preliminary data.</text>
</comment>
<dbReference type="SMART" id="SM00244">
    <property type="entry name" value="PHB"/>
    <property type="match status" value="1"/>
</dbReference>
<comment type="subcellular location">
    <subcellularLocation>
        <location evidence="1">Membrane</location>
        <topology evidence="1">Single-pass membrane protein</topology>
    </subcellularLocation>
</comment>
<dbReference type="InterPro" id="IPR018080">
    <property type="entry name" value="Band_7/stomatin-like_CS"/>
</dbReference>
<dbReference type="PRINTS" id="PR00721">
    <property type="entry name" value="STOMATIN"/>
</dbReference>
<dbReference type="InterPro" id="IPR036013">
    <property type="entry name" value="Band_7/SPFH_dom_sf"/>
</dbReference>
<dbReference type="Gene3D" id="3.30.479.30">
    <property type="entry name" value="Band 7 domain"/>
    <property type="match status" value="1"/>
</dbReference>
<dbReference type="EMBL" id="JACOOR010000001">
    <property type="protein sequence ID" value="MBC5658380.1"/>
    <property type="molecule type" value="Genomic_DNA"/>
</dbReference>
<dbReference type="InterPro" id="IPR001972">
    <property type="entry name" value="Stomatin_HflK_fam"/>
</dbReference>
<evidence type="ECO:0000313" key="8">
    <source>
        <dbReference type="Proteomes" id="UP000649345"/>
    </source>
</evidence>
<dbReference type="AlphaFoldDB" id="A0A923L9F5"/>
<keyword evidence="3" id="KW-0812">Transmembrane</keyword>
<evidence type="ECO:0000256" key="4">
    <source>
        <dbReference type="ARBA" id="ARBA00022989"/>
    </source>
</evidence>
<feature type="domain" description="Band 7" evidence="6">
    <location>
        <begin position="23"/>
        <end position="181"/>
    </location>
</feature>
<dbReference type="PANTHER" id="PTHR43327:SF10">
    <property type="entry name" value="STOMATIN-LIKE PROTEIN 2, MITOCHONDRIAL"/>
    <property type="match status" value="1"/>
</dbReference>
<evidence type="ECO:0000313" key="7">
    <source>
        <dbReference type="EMBL" id="MBC5658380.1"/>
    </source>
</evidence>
<keyword evidence="4" id="KW-1133">Transmembrane helix</keyword>
<dbReference type="PROSITE" id="PS01270">
    <property type="entry name" value="BAND_7"/>
    <property type="match status" value="1"/>
</dbReference>
<name>A0A923L9F5_9FIRM</name>
<dbReference type="CDD" id="cd08829">
    <property type="entry name" value="SPFH_paraslipin"/>
    <property type="match status" value="1"/>
</dbReference>
<accession>A0A923L9F5</accession>
<evidence type="ECO:0000256" key="2">
    <source>
        <dbReference type="ARBA" id="ARBA00008164"/>
    </source>
</evidence>
<dbReference type="InterPro" id="IPR001107">
    <property type="entry name" value="Band_7"/>
</dbReference>
<dbReference type="GO" id="GO:0098552">
    <property type="term" value="C:side of membrane"/>
    <property type="evidence" value="ECO:0007669"/>
    <property type="project" value="UniProtKB-ARBA"/>
</dbReference>
<evidence type="ECO:0000256" key="3">
    <source>
        <dbReference type="ARBA" id="ARBA00022692"/>
    </source>
</evidence>
<gene>
    <name evidence="7" type="ORF">H8S44_01090</name>
</gene>
<proteinExistence type="inferred from homology"/>
<dbReference type="Proteomes" id="UP000649345">
    <property type="component" value="Unassembled WGS sequence"/>
</dbReference>
<dbReference type="SUPFAM" id="SSF117892">
    <property type="entry name" value="Band 7/SPFH domain"/>
    <property type="match status" value="1"/>
</dbReference>
<dbReference type="PANTHER" id="PTHR43327">
    <property type="entry name" value="STOMATIN-LIKE PROTEIN 2, MITOCHONDRIAL"/>
    <property type="match status" value="1"/>
</dbReference>
<dbReference type="GO" id="GO:0005886">
    <property type="term" value="C:plasma membrane"/>
    <property type="evidence" value="ECO:0007669"/>
    <property type="project" value="UniProtKB-ARBA"/>
</dbReference>
<evidence type="ECO:0000256" key="1">
    <source>
        <dbReference type="ARBA" id="ARBA00004167"/>
    </source>
</evidence>
<protein>
    <submittedName>
        <fullName evidence="7">SPFH/Band 7/PHB domain protein</fullName>
    </submittedName>
</protein>
<comment type="similarity">
    <text evidence="2">Belongs to the band 7/mec-2 family.</text>
</comment>